<dbReference type="PROSITE" id="PS50983">
    <property type="entry name" value="FE_B12_PBP"/>
    <property type="match status" value="1"/>
</dbReference>
<organism evidence="7 8">
    <name type="scientific">Paenibacillus glycanilyticus</name>
    <dbReference type="NCBI Taxonomy" id="126569"/>
    <lineage>
        <taxon>Bacteria</taxon>
        <taxon>Bacillati</taxon>
        <taxon>Bacillota</taxon>
        <taxon>Bacilli</taxon>
        <taxon>Bacillales</taxon>
        <taxon>Paenibacillaceae</taxon>
        <taxon>Paenibacillus</taxon>
    </lineage>
</organism>
<evidence type="ECO:0000256" key="5">
    <source>
        <dbReference type="SAM" id="SignalP"/>
    </source>
</evidence>
<reference evidence="7 8" key="1">
    <citation type="submission" date="2023-03" db="EMBL/GenBank/DDBJ databases">
        <title>Draft genome sequence of the bacteria which degrade cell wall of Tricholomamatutake.</title>
        <authorList>
            <person name="Konishi Y."/>
            <person name="Fukuta Y."/>
            <person name="Shirasaka N."/>
        </authorList>
    </citation>
    <scope>NUCLEOTIDE SEQUENCE [LARGE SCALE GENOMIC DNA]</scope>
    <source>
        <strain evidence="8">mu1</strain>
    </source>
</reference>
<dbReference type="Pfam" id="PF01497">
    <property type="entry name" value="Peripla_BP_2"/>
    <property type="match status" value="1"/>
</dbReference>
<protein>
    <recommendedName>
        <fullName evidence="6">Fe/B12 periplasmic-binding domain-containing protein</fullName>
    </recommendedName>
</protein>
<accession>A0ABQ6GJV1</accession>
<dbReference type="PROSITE" id="PS51257">
    <property type="entry name" value="PROKAR_LIPOPROTEIN"/>
    <property type="match status" value="1"/>
</dbReference>
<dbReference type="PANTHER" id="PTHR30532">
    <property type="entry name" value="IRON III DICITRATE-BINDING PERIPLASMIC PROTEIN"/>
    <property type="match status" value="1"/>
</dbReference>
<dbReference type="InterPro" id="IPR002491">
    <property type="entry name" value="ABC_transptr_periplasmic_BD"/>
</dbReference>
<comment type="caution">
    <text evidence="7">The sequence shown here is derived from an EMBL/GenBank/DDBJ whole genome shotgun (WGS) entry which is preliminary data.</text>
</comment>
<dbReference type="SUPFAM" id="SSF53807">
    <property type="entry name" value="Helical backbone' metal receptor"/>
    <property type="match status" value="1"/>
</dbReference>
<evidence type="ECO:0000256" key="2">
    <source>
        <dbReference type="ARBA" id="ARBA00008814"/>
    </source>
</evidence>
<keyword evidence="3" id="KW-0813">Transport</keyword>
<dbReference type="Proteomes" id="UP001157114">
    <property type="component" value="Unassembled WGS sequence"/>
</dbReference>
<evidence type="ECO:0000259" key="6">
    <source>
        <dbReference type="PROSITE" id="PS50983"/>
    </source>
</evidence>
<dbReference type="EMBL" id="BSSQ01000028">
    <property type="protein sequence ID" value="GLX71224.1"/>
    <property type="molecule type" value="Genomic_DNA"/>
</dbReference>
<sequence>MKKLLFAILFLTLFVAACGNANTSSSAGEAGNAPAPSESAAAQQEGATKIYKDYKGNEVEVPTNPQKIVYVGSNPGDLLALGVTPAGATLSVIASQVAYPDLIEGITDVGYPYSSEKILALQPDLIIFDDWDEEGLAALSKIAPTVVIGLDGTFLTKERVSHLADLLGKTKEYDEWFAKYEEKVQATKTKLGIKEGDTATSLLLLGPDMYIMGNKGLNTTLFSQLGFTPAKGVDKLVSDNERFIDVSDEVLPDYMGSYVFLLTDSSKETSARQTTLTNSGLWKSIPAVKENHVYTLDSKFNYDDPITLDRLLDEIVSIMKP</sequence>
<feature type="domain" description="Fe/B12 periplasmic-binding" evidence="6">
    <location>
        <begin position="66"/>
        <end position="321"/>
    </location>
</feature>
<evidence type="ECO:0000313" key="7">
    <source>
        <dbReference type="EMBL" id="GLX71224.1"/>
    </source>
</evidence>
<comment type="subcellular location">
    <subcellularLocation>
        <location evidence="1">Cell envelope</location>
    </subcellularLocation>
</comment>
<gene>
    <name evidence="7" type="ORF">MU1_55730</name>
</gene>
<evidence type="ECO:0000313" key="8">
    <source>
        <dbReference type="Proteomes" id="UP001157114"/>
    </source>
</evidence>
<dbReference type="RefSeq" id="WP_284242027.1">
    <property type="nucleotide sequence ID" value="NZ_BSSQ01000028.1"/>
</dbReference>
<feature type="signal peptide" evidence="5">
    <location>
        <begin position="1"/>
        <end position="21"/>
    </location>
</feature>
<evidence type="ECO:0000256" key="1">
    <source>
        <dbReference type="ARBA" id="ARBA00004196"/>
    </source>
</evidence>
<evidence type="ECO:0000256" key="3">
    <source>
        <dbReference type="ARBA" id="ARBA00022448"/>
    </source>
</evidence>
<evidence type="ECO:0000256" key="4">
    <source>
        <dbReference type="ARBA" id="ARBA00022729"/>
    </source>
</evidence>
<comment type="similarity">
    <text evidence="2">Belongs to the bacterial solute-binding protein 8 family.</text>
</comment>
<dbReference type="PANTHER" id="PTHR30532:SF26">
    <property type="entry name" value="IRON(3+)-HYDROXAMATE-BINDING PROTEIN FHUD"/>
    <property type="match status" value="1"/>
</dbReference>
<dbReference type="InterPro" id="IPR051313">
    <property type="entry name" value="Bact_iron-sidero_bind"/>
</dbReference>
<name>A0ABQ6GJV1_9BACL</name>
<proteinExistence type="inferred from homology"/>
<keyword evidence="8" id="KW-1185">Reference proteome</keyword>
<keyword evidence="4 5" id="KW-0732">Signal</keyword>
<dbReference type="Gene3D" id="3.40.50.1980">
    <property type="entry name" value="Nitrogenase molybdenum iron protein domain"/>
    <property type="match status" value="2"/>
</dbReference>
<feature type="chain" id="PRO_5045710062" description="Fe/B12 periplasmic-binding domain-containing protein" evidence="5">
    <location>
        <begin position="22"/>
        <end position="321"/>
    </location>
</feature>